<dbReference type="AlphaFoldDB" id="A0A8J0VFE4"/>
<dbReference type="CTD" id="108716565"/>
<protein>
    <recommendedName>
        <fullName evidence="2">Male-enhanced antigen 1</fullName>
    </recommendedName>
</protein>
<evidence type="ECO:0000313" key="9">
    <source>
        <dbReference type="RefSeq" id="XP_018118270.1"/>
    </source>
</evidence>
<keyword evidence="3" id="KW-0217">Developmental protein</keyword>
<dbReference type="GO" id="GO:0030154">
    <property type="term" value="P:cell differentiation"/>
    <property type="evidence" value="ECO:0007669"/>
    <property type="project" value="UniProtKB-KW"/>
</dbReference>
<dbReference type="Proteomes" id="UP000186698">
    <property type="component" value="Chromosome 5L"/>
</dbReference>
<dbReference type="AGR" id="Xenbase:XB-GENE-17334008"/>
<evidence type="ECO:0000256" key="1">
    <source>
        <dbReference type="ARBA" id="ARBA00002540"/>
    </source>
</evidence>
<name>A0A8J0VFE4_XENLA</name>
<dbReference type="InterPro" id="IPR009685">
    <property type="entry name" value="MEA1"/>
</dbReference>
<accession>A0A8J0VFE4</accession>
<dbReference type="Xenbase" id="XB-GENE-17334008">
    <property type="gene designation" value="mea1.L"/>
</dbReference>
<keyword evidence="8" id="KW-1185">Reference proteome</keyword>
<evidence type="ECO:0000313" key="8">
    <source>
        <dbReference type="Proteomes" id="UP000186698"/>
    </source>
</evidence>
<feature type="compositionally biased region" description="Acidic residues" evidence="7">
    <location>
        <begin position="111"/>
        <end position="120"/>
    </location>
</feature>
<proteinExistence type="predicted"/>
<evidence type="ECO:0000256" key="5">
    <source>
        <dbReference type="ARBA" id="ARBA00022782"/>
    </source>
</evidence>
<keyword evidence="4" id="KW-0597">Phosphoprotein</keyword>
<evidence type="ECO:0000256" key="2">
    <source>
        <dbReference type="ARBA" id="ARBA00022245"/>
    </source>
</evidence>
<sequence length="182" mass="20339">MSSLHTHVPREECDCRGQWVECRGQWGTVLPCRTQSMGPERVFPNQSDELGDSQDATVVWSGGEEEEEDGEVQSGYQYQPLNQDPEEGTQTEGDIQERLQAMRLHLPEPPADSEDEEEKEEAAGSIPMDAAHVELVKKTMAAIKLPTFSVPLWAQQISDAEWEHVVHQAVQSRTAALPFGKK</sequence>
<dbReference type="GeneID" id="108716565"/>
<feature type="region of interest" description="Disordered" evidence="7">
    <location>
        <begin position="40"/>
        <end position="124"/>
    </location>
</feature>
<feature type="compositionally biased region" description="Polar residues" evidence="7">
    <location>
        <begin position="74"/>
        <end position="83"/>
    </location>
</feature>
<dbReference type="GO" id="GO:0007283">
    <property type="term" value="P:spermatogenesis"/>
    <property type="evidence" value="ECO:0007669"/>
    <property type="project" value="UniProtKB-KW"/>
</dbReference>
<comment type="function">
    <text evidence="1">May play an important role in spermatogenesis and/or testis development.</text>
</comment>
<evidence type="ECO:0000256" key="3">
    <source>
        <dbReference type="ARBA" id="ARBA00022473"/>
    </source>
</evidence>
<keyword evidence="5" id="KW-0221">Differentiation</keyword>
<organism evidence="8 9">
    <name type="scientific">Xenopus laevis</name>
    <name type="common">African clawed frog</name>
    <dbReference type="NCBI Taxonomy" id="8355"/>
    <lineage>
        <taxon>Eukaryota</taxon>
        <taxon>Metazoa</taxon>
        <taxon>Chordata</taxon>
        <taxon>Craniata</taxon>
        <taxon>Vertebrata</taxon>
        <taxon>Euteleostomi</taxon>
        <taxon>Amphibia</taxon>
        <taxon>Batrachia</taxon>
        <taxon>Anura</taxon>
        <taxon>Pipoidea</taxon>
        <taxon>Pipidae</taxon>
        <taxon>Xenopodinae</taxon>
        <taxon>Xenopus</taxon>
        <taxon>Xenopus</taxon>
    </lineage>
</organism>
<evidence type="ECO:0000256" key="6">
    <source>
        <dbReference type="ARBA" id="ARBA00022871"/>
    </source>
</evidence>
<dbReference type="RefSeq" id="XP_018118270.1">
    <property type="nucleotide sequence ID" value="XM_018262781.2"/>
</dbReference>
<evidence type="ECO:0000256" key="4">
    <source>
        <dbReference type="ARBA" id="ARBA00022553"/>
    </source>
</evidence>
<evidence type="ECO:0000256" key="7">
    <source>
        <dbReference type="SAM" id="MobiDB-lite"/>
    </source>
</evidence>
<gene>
    <name evidence="9 10" type="primary">mea1.L</name>
</gene>
<dbReference type="OrthoDB" id="5593200at2759"/>
<reference evidence="9" key="1">
    <citation type="submission" date="2025-08" db="UniProtKB">
        <authorList>
            <consortium name="RefSeq"/>
        </authorList>
    </citation>
    <scope>IDENTIFICATION</scope>
    <source>
        <strain evidence="9">J_2021</strain>
        <tissue evidence="9">Erythrocytes</tissue>
    </source>
</reference>
<dbReference type="KEGG" id="xla:108716565"/>
<evidence type="ECO:0000313" key="10">
    <source>
        <dbReference type="Xenbase" id="XB-GENE-17334008"/>
    </source>
</evidence>
<keyword evidence="6" id="KW-0744">Spermatogenesis</keyword>
<dbReference type="Pfam" id="PF06910">
    <property type="entry name" value="MEA1"/>
    <property type="match status" value="1"/>
</dbReference>
<dbReference type="PANTHER" id="PTHR17005">
    <property type="entry name" value="MALE-ENHANCED ANTIGEN-1"/>
    <property type="match status" value="1"/>
</dbReference>